<proteinExistence type="predicted"/>
<dbReference type="Pfam" id="PF11367">
    <property type="entry name" value="Tail_completion_gp17"/>
    <property type="match status" value="1"/>
</dbReference>
<dbReference type="InterPro" id="IPR053745">
    <property type="entry name" value="Viral_Tail_Comp_sf"/>
</dbReference>
<organism evidence="1">
    <name type="scientific">uncultured Caudovirales phage</name>
    <dbReference type="NCBI Taxonomy" id="2100421"/>
    <lineage>
        <taxon>Viruses</taxon>
        <taxon>Duplodnaviria</taxon>
        <taxon>Heunggongvirae</taxon>
        <taxon>Uroviricota</taxon>
        <taxon>Caudoviricetes</taxon>
        <taxon>Peduoviridae</taxon>
        <taxon>Maltschvirus</taxon>
        <taxon>Maltschvirus maltsch</taxon>
    </lineage>
</organism>
<accession>A0A6J5MDU7</accession>
<sequence length="131" mass="15168">MNIGNVIYSMVATNANLVTLIGTRIYPEEAPMEATYPYITYTKVNTNPTRVKNLVSPKDEFKINFFIYSKNYDTTQNVGDALRIALDNKRGVYSNVKVDWVIFEDEANGDPIMEDKIYWMVQDYMFKINNV</sequence>
<name>A0A6J5MDU7_9CAUD</name>
<dbReference type="EMBL" id="LR796437">
    <property type="protein sequence ID" value="CAB4144442.1"/>
    <property type="molecule type" value="Genomic_DNA"/>
</dbReference>
<dbReference type="Gene3D" id="3.30.2000.30">
    <property type="match status" value="1"/>
</dbReference>
<gene>
    <name evidence="1" type="ORF">UFOVP458_37</name>
</gene>
<reference evidence="1" key="1">
    <citation type="submission" date="2020-04" db="EMBL/GenBank/DDBJ databases">
        <authorList>
            <person name="Chiriac C."/>
            <person name="Salcher M."/>
            <person name="Ghai R."/>
            <person name="Kavagutti S V."/>
        </authorList>
    </citation>
    <scope>NUCLEOTIDE SEQUENCE</scope>
</reference>
<evidence type="ECO:0000313" key="1">
    <source>
        <dbReference type="EMBL" id="CAB4144442.1"/>
    </source>
</evidence>
<protein>
    <submittedName>
        <fullName evidence="1">Tail completion protein</fullName>
    </submittedName>
</protein>
<dbReference type="InterPro" id="IPR021508">
    <property type="entry name" value="Gp17-like"/>
</dbReference>